<reference evidence="1 2" key="1">
    <citation type="journal article" date="2023" name="Nucleic Acids Res.">
        <title>The hologenome of Daphnia magna reveals possible DNA methylation and microbiome-mediated evolution of the host genome.</title>
        <authorList>
            <person name="Chaturvedi A."/>
            <person name="Li X."/>
            <person name="Dhandapani V."/>
            <person name="Marshall H."/>
            <person name="Kissane S."/>
            <person name="Cuenca-Cambronero M."/>
            <person name="Asole G."/>
            <person name="Calvet F."/>
            <person name="Ruiz-Romero M."/>
            <person name="Marangio P."/>
            <person name="Guigo R."/>
            <person name="Rago D."/>
            <person name="Mirbahai L."/>
            <person name="Eastwood N."/>
            <person name="Colbourne J.K."/>
            <person name="Zhou J."/>
            <person name="Mallon E."/>
            <person name="Orsini L."/>
        </authorList>
    </citation>
    <scope>NUCLEOTIDE SEQUENCE [LARGE SCALE GENOMIC DNA]</scope>
    <source>
        <strain evidence="1">LRV0_1</strain>
    </source>
</reference>
<name>A0ABQ9ZTA0_9CRUS</name>
<evidence type="ECO:0000313" key="2">
    <source>
        <dbReference type="Proteomes" id="UP001234178"/>
    </source>
</evidence>
<sequence>MSRADAEIKNDDGHDDDDKKKKFGVLFIIGAHVLPSAYNIHNWREERAYRDIVDVAAFLLAQHNTKSIDVDVNATVPPPSGWRDQTAL</sequence>
<organism evidence="1 2">
    <name type="scientific">Daphnia magna</name>
    <dbReference type="NCBI Taxonomy" id="35525"/>
    <lineage>
        <taxon>Eukaryota</taxon>
        <taxon>Metazoa</taxon>
        <taxon>Ecdysozoa</taxon>
        <taxon>Arthropoda</taxon>
        <taxon>Crustacea</taxon>
        <taxon>Branchiopoda</taxon>
        <taxon>Diplostraca</taxon>
        <taxon>Cladocera</taxon>
        <taxon>Anomopoda</taxon>
        <taxon>Daphniidae</taxon>
        <taxon>Daphnia</taxon>
    </lineage>
</organism>
<evidence type="ECO:0000313" key="1">
    <source>
        <dbReference type="EMBL" id="KAK4015699.1"/>
    </source>
</evidence>
<proteinExistence type="predicted"/>
<dbReference type="EMBL" id="JAOYFB010000005">
    <property type="protein sequence ID" value="KAK4015699.1"/>
    <property type="molecule type" value="Genomic_DNA"/>
</dbReference>
<accession>A0ABQ9ZTA0</accession>
<gene>
    <name evidence="1" type="ORF">OUZ56_030673</name>
</gene>
<dbReference type="Proteomes" id="UP001234178">
    <property type="component" value="Unassembled WGS sequence"/>
</dbReference>
<protein>
    <submittedName>
        <fullName evidence="1">Uncharacterized protein</fullName>
    </submittedName>
</protein>
<keyword evidence="2" id="KW-1185">Reference proteome</keyword>
<comment type="caution">
    <text evidence="1">The sequence shown here is derived from an EMBL/GenBank/DDBJ whole genome shotgun (WGS) entry which is preliminary data.</text>
</comment>